<dbReference type="NCBIfam" id="TIGR00562">
    <property type="entry name" value="proto_IX_ox"/>
    <property type="match status" value="1"/>
</dbReference>
<evidence type="ECO:0000256" key="5">
    <source>
        <dbReference type="ARBA" id="ARBA00022630"/>
    </source>
</evidence>
<evidence type="ECO:0000256" key="11">
    <source>
        <dbReference type="RuleBase" id="RU367069"/>
    </source>
</evidence>
<evidence type="ECO:0000256" key="7">
    <source>
        <dbReference type="ARBA" id="ARBA00023002"/>
    </source>
</evidence>
<organism evidence="13 14">
    <name type="scientific">Linderina pennispora</name>
    <dbReference type="NCBI Taxonomy" id="61395"/>
    <lineage>
        <taxon>Eukaryota</taxon>
        <taxon>Fungi</taxon>
        <taxon>Fungi incertae sedis</taxon>
        <taxon>Zoopagomycota</taxon>
        <taxon>Kickxellomycotina</taxon>
        <taxon>Kickxellomycetes</taxon>
        <taxon>Kickxellales</taxon>
        <taxon>Kickxellaceae</taxon>
        <taxon>Linderina</taxon>
    </lineage>
</organism>
<evidence type="ECO:0000256" key="4">
    <source>
        <dbReference type="ARBA" id="ARBA00012867"/>
    </source>
</evidence>
<dbReference type="Gene3D" id="3.50.50.60">
    <property type="entry name" value="FAD/NAD(P)-binding domain"/>
    <property type="match status" value="1"/>
</dbReference>
<dbReference type="SUPFAM" id="SSF51905">
    <property type="entry name" value="FAD/NAD(P)-binding domain"/>
    <property type="match status" value="1"/>
</dbReference>
<evidence type="ECO:0000313" key="14">
    <source>
        <dbReference type="Proteomes" id="UP000193922"/>
    </source>
</evidence>
<dbReference type="InterPro" id="IPR036188">
    <property type="entry name" value="FAD/NAD-bd_sf"/>
</dbReference>
<keyword evidence="7 11" id="KW-0560">Oxidoreductase</keyword>
<dbReference type="GeneID" id="63804758"/>
<dbReference type="AlphaFoldDB" id="A0A1Y1W3B2"/>
<evidence type="ECO:0000256" key="6">
    <source>
        <dbReference type="ARBA" id="ARBA00022827"/>
    </source>
</evidence>
<evidence type="ECO:0000256" key="8">
    <source>
        <dbReference type="ARBA" id="ARBA00023133"/>
    </source>
</evidence>
<dbReference type="EC" id="1.3.3.4" evidence="4 11"/>
<keyword evidence="9 11" id="KW-0627">Porphyrin biosynthesis</keyword>
<keyword evidence="6 11" id="KW-0274">FAD</keyword>
<dbReference type="SUPFAM" id="SSF54373">
    <property type="entry name" value="FAD-linked reductases, C-terminal domain"/>
    <property type="match status" value="1"/>
</dbReference>
<comment type="pathway">
    <text evidence="2 11">Porphyrin-containing compound metabolism; protoporphyrin-IX biosynthesis; protoporphyrin-IX from protoporphyrinogen-IX: step 1/1.</text>
</comment>
<sequence length="522" mass="56545">MAAQQAARNTAVTVLGGGISGLSTAYYLAQRLPSTAMVTLIEGSQHVGGWVRSERRQIGSGVSALAEKGPRTLRTGESREALAVLELVDDLDLRDSVVTASRESAAAQNRYIYYNRHLNRMPTGIGSLVTGVPAAVRCLAGGVWQDLFTRKNTPEATDESIHEFISRRFGRAVDDNLASAVMHGIYAADTKDLSARALLYPFWLADQTGKHGVIRGLRRVAKLSRARHARFAQRDAEERVEIAKRRVQNRGFWDMMGDASMYSFEGGLQTLTDRLLADLTQRPNVEILRGTPAQRVRLTADNAMAEVGLADGRVVRSHHVVNALPLPQLKTLFSGASPALVDETPYASVSVANVTYAKRSIAPIDGFGYLVPRASSHDSAALGVVLDSCALPQQDGNEEISRLTVMLGGATRDSAQLEQDALETLRKHLGISETPADIDITVARECIPTYTVGYVDRLRAMHEWVAGVMQGRMSVVGAAYGGPAVPHCVLHARDLVQSLNLNALTAQPLGVTGLEEIMRSFE</sequence>
<comment type="catalytic activity">
    <reaction evidence="10 11">
        <text>protoporphyrinogen IX + 3 O2 = protoporphyrin IX + 3 H2O2</text>
        <dbReference type="Rhea" id="RHEA:25576"/>
        <dbReference type="ChEBI" id="CHEBI:15379"/>
        <dbReference type="ChEBI" id="CHEBI:16240"/>
        <dbReference type="ChEBI" id="CHEBI:57306"/>
        <dbReference type="ChEBI" id="CHEBI:57307"/>
        <dbReference type="EC" id="1.3.3.4"/>
    </reaction>
</comment>
<dbReference type="PANTHER" id="PTHR42923">
    <property type="entry name" value="PROTOPORPHYRINOGEN OXIDASE"/>
    <property type="match status" value="1"/>
</dbReference>
<dbReference type="Pfam" id="PF01593">
    <property type="entry name" value="Amino_oxidase"/>
    <property type="match status" value="1"/>
</dbReference>
<dbReference type="InterPro" id="IPR050464">
    <property type="entry name" value="Zeta_carotene_desat/Oxidored"/>
</dbReference>
<dbReference type="OrthoDB" id="438553at2759"/>
<dbReference type="GO" id="GO:0006782">
    <property type="term" value="P:protoporphyrinogen IX biosynthetic process"/>
    <property type="evidence" value="ECO:0007669"/>
    <property type="project" value="UniProtKB-UniRule"/>
</dbReference>
<evidence type="ECO:0000313" key="13">
    <source>
        <dbReference type="EMBL" id="ORX67785.1"/>
    </source>
</evidence>
<reference evidence="13 14" key="1">
    <citation type="submission" date="2016-07" db="EMBL/GenBank/DDBJ databases">
        <title>Pervasive Adenine N6-methylation of Active Genes in Fungi.</title>
        <authorList>
            <consortium name="DOE Joint Genome Institute"/>
            <person name="Mondo S.J."/>
            <person name="Dannebaum R.O."/>
            <person name="Kuo R.C."/>
            <person name="Labutti K."/>
            <person name="Haridas S."/>
            <person name="Kuo A."/>
            <person name="Salamov A."/>
            <person name="Ahrendt S.R."/>
            <person name="Lipzen A."/>
            <person name="Sullivan W."/>
            <person name="Andreopoulos W.B."/>
            <person name="Clum A."/>
            <person name="Lindquist E."/>
            <person name="Daum C."/>
            <person name="Ramamoorthy G.K."/>
            <person name="Gryganskyi A."/>
            <person name="Culley D."/>
            <person name="Magnuson J.K."/>
            <person name="James T.Y."/>
            <person name="O'Malley M.A."/>
            <person name="Stajich J.E."/>
            <person name="Spatafora J.W."/>
            <person name="Visel A."/>
            <person name="Grigoriev I.V."/>
        </authorList>
    </citation>
    <scope>NUCLEOTIDE SEQUENCE [LARGE SCALE GENOMIC DNA]</scope>
    <source>
        <strain evidence="13 14">ATCC 12442</strain>
    </source>
</reference>
<dbReference type="GO" id="GO:0004729">
    <property type="term" value="F:oxygen-dependent protoporphyrinogen oxidase activity"/>
    <property type="evidence" value="ECO:0007669"/>
    <property type="project" value="UniProtKB-UniRule"/>
</dbReference>
<dbReference type="EMBL" id="MCFD01000011">
    <property type="protein sequence ID" value="ORX67785.1"/>
    <property type="molecule type" value="Genomic_DNA"/>
</dbReference>
<comment type="cofactor">
    <cofactor evidence="11">
        <name>FAD</name>
        <dbReference type="ChEBI" id="CHEBI:57692"/>
    </cofactor>
    <text evidence="11">Binds 1 FAD per subunit.</text>
</comment>
<dbReference type="InterPro" id="IPR004572">
    <property type="entry name" value="Protoporphyrinogen_oxidase"/>
</dbReference>
<accession>A0A1Y1W3B2</accession>
<dbReference type="InterPro" id="IPR002937">
    <property type="entry name" value="Amino_oxidase"/>
</dbReference>
<comment type="subcellular location">
    <subcellularLocation>
        <location evidence="11">Mitochondrion inner membrane</location>
    </subcellularLocation>
</comment>
<protein>
    <recommendedName>
        <fullName evidence="4 11">Protoporphyrinogen oxidase</fullName>
        <ecNumber evidence="4 11">1.3.3.4</ecNumber>
    </recommendedName>
</protein>
<dbReference type="GO" id="GO:0005743">
    <property type="term" value="C:mitochondrial inner membrane"/>
    <property type="evidence" value="ECO:0007669"/>
    <property type="project" value="UniProtKB-SubCell"/>
</dbReference>
<evidence type="ECO:0000256" key="10">
    <source>
        <dbReference type="ARBA" id="ARBA00047554"/>
    </source>
</evidence>
<keyword evidence="5 11" id="KW-0285">Flavoprotein</keyword>
<dbReference type="RefSeq" id="XP_040741631.1">
    <property type="nucleotide sequence ID" value="XM_040888110.1"/>
</dbReference>
<evidence type="ECO:0000256" key="1">
    <source>
        <dbReference type="ARBA" id="ARBA00002600"/>
    </source>
</evidence>
<dbReference type="STRING" id="61395.A0A1Y1W3B2"/>
<keyword evidence="8 11" id="KW-0350">Heme biosynthesis</keyword>
<evidence type="ECO:0000256" key="2">
    <source>
        <dbReference type="ARBA" id="ARBA00005073"/>
    </source>
</evidence>
<comment type="function">
    <text evidence="1 11">Catalyzes the 6-electron oxidation of protoporphyrinogen-IX to form protoporphyrin-IX.</text>
</comment>
<feature type="domain" description="Amine oxidase" evidence="12">
    <location>
        <begin position="19"/>
        <end position="448"/>
    </location>
</feature>
<dbReference type="PANTHER" id="PTHR42923:SF3">
    <property type="entry name" value="PROTOPORPHYRINOGEN OXIDASE"/>
    <property type="match status" value="1"/>
</dbReference>
<dbReference type="Proteomes" id="UP000193922">
    <property type="component" value="Unassembled WGS sequence"/>
</dbReference>
<evidence type="ECO:0000256" key="9">
    <source>
        <dbReference type="ARBA" id="ARBA00023244"/>
    </source>
</evidence>
<comment type="similarity">
    <text evidence="3 11">Belongs to the protoporphyrinogen/coproporphyrinogen oxidase family. Protoporphyrinogen oxidase subfamily.</text>
</comment>
<comment type="caution">
    <text evidence="13">The sequence shown here is derived from an EMBL/GenBank/DDBJ whole genome shotgun (WGS) entry which is preliminary data.</text>
</comment>
<name>A0A1Y1W3B2_9FUNG</name>
<evidence type="ECO:0000256" key="3">
    <source>
        <dbReference type="ARBA" id="ARBA00010551"/>
    </source>
</evidence>
<keyword evidence="14" id="KW-1185">Reference proteome</keyword>
<evidence type="ECO:0000259" key="12">
    <source>
        <dbReference type="Pfam" id="PF01593"/>
    </source>
</evidence>
<proteinExistence type="inferred from homology"/>
<dbReference type="UniPathway" id="UPA00251">
    <property type="reaction ID" value="UER00324"/>
</dbReference>
<gene>
    <name evidence="13" type="ORF">DL89DRAFT_268990</name>
</gene>